<reference evidence="2 3" key="1">
    <citation type="submission" date="2016-11" db="EMBL/GenBank/DDBJ databases">
        <title>The macronuclear genome of Stentor coeruleus: a giant cell with tiny introns.</title>
        <authorList>
            <person name="Slabodnick M."/>
            <person name="Ruby J.G."/>
            <person name="Reiff S.B."/>
            <person name="Swart E.C."/>
            <person name="Gosai S."/>
            <person name="Prabakaran S."/>
            <person name="Witkowska E."/>
            <person name="Larue G.E."/>
            <person name="Fisher S."/>
            <person name="Freeman R.M."/>
            <person name="Gunawardena J."/>
            <person name="Chu W."/>
            <person name="Stover N.A."/>
            <person name="Gregory B.D."/>
            <person name="Nowacki M."/>
            <person name="Derisi J."/>
            <person name="Roy S.W."/>
            <person name="Marshall W.F."/>
            <person name="Sood P."/>
        </authorList>
    </citation>
    <scope>NUCLEOTIDE SEQUENCE [LARGE SCALE GENOMIC DNA]</scope>
    <source>
        <strain evidence="2">WM001</strain>
    </source>
</reference>
<dbReference type="EMBL" id="MPUH01000253">
    <property type="protein sequence ID" value="OMJ84937.1"/>
    <property type="molecule type" value="Genomic_DNA"/>
</dbReference>
<proteinExistence type="predicted"/>
<evidence type="ECO:0000313" key="3">
    <source>
        <dbReference type="Proteomes" id="UP000187209"/>
    </source>
</evidence>
<evidence type="ECO:0000313" key="2">
    <source>
        <dbReference type="EMBL" id="OMJ84937.1"/>
    </source>
</evidence>
<dbReference type="Proteomes" id="UP000187209">
    <property type="component" value="Unassembled WGS sequence"/>
</dbReference>
<gene>
    <name evidence="2" type="ORF">SteCoe_13843</name>
</gene>
<protein>
    <submittedName>
        <fullName evidence="2">Uncharacterized protein</fullName>
    </submittedName>
</protein>
<organism evidence="2 3">
    <name type="scientific">Stentor coeruleus</name>
    <dbReference type="NCBI Taxonomy" id="5963"/>
    <lineage>
        <taxon>Eukaryota</taxon>
        <taxon>Sar</taxon>
        <taxon>Alveolata</taxon>
        <taxon>Ciliophora</taxon>
        <taxon>Postciliodesmatophora</taxon>
        <taxon>Heterotrichea</taxon>
        <taxon>Heterotrichida</taxon>
        <taxon>Stentoridae</taxon>
        <taxon>Stentor</taxon>
    </lineage>
</organism>
<feature type="compositionally biased region" description="Basic and acidic residues" evidence="1">
    <location>
        <begin position="68"/>
        <end position="79"/>
    </location>
</feature>
<keyword evidence="3" id="KW-1185">Reference proteome</keyword>
<evidence type="ECO:0000256" key="1">
    <source>
        <dbReference type="SAM" id="MobiDB-lite"/>
    </source>
</evidence>
<comment type="caution">
    <text evidence="2">The sequence shown here is derived from an EMBL/GenBank/DDBJ whole genome shotgun (WGS) entry which is preliminary data.</text>
</comment>
<dbReference type="AlphaFoldDB" id="A0A1R2C7F3"/>
<feature type="region of interest" description="Disordered" evidence="1">
    <location>
        <begin position="68"/>
        <end position="88"/>
    </location>
</feature>
<sequence>MEKRSISAFDSRISDHNFNTSTIKPKTAKQIRTKYKMNLLQYFKEDTAKRRLEKELISHKEKLKKESHILDKLSREKQSRASKSAHQKERFNLIQKEYDDHMRALNEKNYKTARTSPDSRNNSFTKWREKSKSKLEKIKQEEENSFLLKMELYNKKIEQSSILHKQALDKKTKKIFRHNLKVDEIKNNLFKGFKYNGEELVMDYLTRFQSATNKREKRLAEISSRTENKRRSLAEKRQKCDQFRQEEMRTLSKRAEDYEKKNVKSLNLIRAKKLNWENKLDMKHEKDRVKIEETNEKMARTRYEEFRVKENIIKKHLELDNRLKMRKNTQERINEKSRDISMKETIERDKAKIVKLKIHKSKEPVNFKSIMSDYI</sequence>
<name>A0A1R2C7F3_9CILI</name>
<accession>A0A1R2C7F3</accession>